<feature type="region of interest" description="Disordered" evidence="1">
    <location>
        <begin position="414"/>
        <end position="433"/>
    </location>
</feature>
<sequence>MAHNRANHNPDEEFDDTPLGDISDHQLDQLTELLWMDQGVNVVMPDQKWLQSQFDGVAKLDKSNRRSKNIWKRLSSGLENLSLTPRHVNDGRPTACLCVFHRDLDSKLIRRLMGLITLECTVRIHRYREWRRRNTLPGTVTNWLDRIDAMTGLWMSRDAFNAAFGYERVSPNQNRVRSKCEACIMAAIGGRPHALAYLRASMIGRRDRHVDQRRRMPRLLRVVESWIGHFKADVRRAVMTDSVETRQELDKLDVIIDAAKRDRHQRSHRAEVSSRPSRHQESRAHKSDGSPIRQGLEFHEEHFRQSYITEGSHDSRDTHHFQDPGHHGSRFDDDEHQWMDNDETCQASIYLDCQMQRQGLTEARRQEIFEKDMHPAVRDYAQDARRVPVGDRQQRDFDAASTFSNSSAIPAPLKLASKHGEPTPPDSNSGDDAAESIWEDVSVFSAPQSVLSGQSTRRHTAVPNMGSDNESLLTTFTDDRAHLEFCQRWGFNPGSEFREALPTRTQTQRDADTFSVAAASSIYSDHPGFRRSQQSLAPPPVPPKSQLRDSRRSSNNGGQSRASMGQSRLSVHGQRDKSIWAELREDRERLLREDEDEE</sequence>
<evidence type="ECO:0000256" key="1">
    <source>
        <dbReference type="SAM" id="MobiDB-lite"/>
    </source>
</evidence>
<protein>
    <submittedName>
        <fullName evidence="2">Uncharacterized protein</fullName>
    </submittedName>
</protein>
<feature type="compositionally biased region" description="Basic and acidic residues" evidence="1">
    <location>
        <begin position="268"/>
        <end position="288"/>
    </location>
</feature>
<dbReference type="AlphaFoldDB" id="A0A0M9EZA9"/>
<feature type="region of interest" description="Disordered" evidence="1">
    <location>
        <begin position="525"/>
        <end position="580"/>
    </location>
</feature>
<evidence type="ECO:0000313" key="2">
    <source>
        <dbReference type="EMBL" id="KPA42948.1"/>
    </source>
</evidence>
<feature type="region of interest" description="Disordered" evidence="1">
    <location>
        <begin position="312"/>
        <end position="335"/>
    </location>
</feature>
<dbReference type="EMBL" id="JXCE01000052">
    <property type="protein sequence ID" value="KPA42948.1"/>
    <property type="molecule type" value="Genomic_DNA"/>
</dbReference>
<feature type="region of interest" description="Disordered" evidence="1">
    <location>
        <begin position="449"/>
        <end position="470"/>
    </location>
</feature>
<accession>A0A0M9EZA9</accession>
<feature type="region of interest" description="Disordered" evidence="1">
    <location>
        <begin position="1"/>
        <end position="21"/>
    </location>
</feature>
<reference evidence="2 3" key="1">
    <citation type="submission" date="2015-04" db="EMBL/GenBank/DDBJ databases">
        <title>The draft genome sequence of Fusarium langsethiae, a T-2/HT-2 mycotoxin producer.</title>
        <authorList>
            <person name="Lysoe E."/>
            <person name="Divon H.H."/>
            <person name="Terzi V."/>
            <person name="Orru L."/>
            <person name="Lamontanara A."/>
            <person name="Kolseth A.-K."/>
            <person name="Frandsen R.J."/>
            <person name="Nielsen K."/>
            <person name="Thrane U."/>
        </authorList>
    </citation>
    <scope>NUCLEOTIDE SEQUENCE [LARGE SCALE GENOMIC DNA]</scope>
    <source>
        <strain evidence="2 3">Fl201059</strain>
    </source>
</reference>
<proteinExistence type="predicted"/>
<dbReference type="Proteomes" id="UP000037904">
    <property type="component" value="Unassembled WGS sequence"/>
</dbReference>
<keyword evidence="3" id="KW-1185">Reference proteome</keyword>
<name>A0A0M9EZA9_FUSLA</name>
<gene>
    <name evidence="2" type="ORF">FLAG1_04134</name>
</gene>
<organism evidence="2 3">
    <name type="scientific">Fusarium langsethiae</name>
    <dbReference type="NCBI Taxonomy" id="179993"/>
    <lineage>
        <taxon>Eukaryota</taxon>
        <taxon>Fungi</taxon>
        <taxon>Dikarya</taxon>
        <taxon>Ascomycota</taxon>
        <taxon>Pezizomycotina</taxon>
        <taxon>Sordariomycetes</taxon>
        <taxon>Hypocreomycetidae</taxon>
        <taxon>Hypocreales</taxon>
        <taxon>Nectriaceae</taxon>
        <taxon>Fusarium</taxon>
    </lineage>
</organism>
<dbReference type="OrthoDB" id="3786931at2759"/>
<comment type="caution">
    <text evidence="2">The sequence shown here is derived from an EMBL/GenBank/DDBJ whole genome shotgun (WGS) entry which is preliminary data.</text>
</comment>
<feature type="region of interest" description="Disordered" evidence="1">
    <location>
        <begin position="260"/>
        <end position="293"/>
    </location>
</feature>
<evidence type="ECO:0000313" key="3">
    <source>
        <dbReference type="Proteomes" id="UP000037904"/>
    </source>
</evidence>